<dbReference type="PANTHER" id="PTHR46825:SF9">
    <property type="entry name" value="BETA-LACTAMASE-RELATED DOMAIN-CONTAINING PROTEIN"/>
    <property type="match status" value="1"/>
</dbReference>
<name>A0A7W2EGB0_9BURK</name>
<evidence type="ECO:0000313" key="3">
    <source>
        <dbReference type="EMBL" id="MBA5605155.1"/>
    </source>
</evidence>
<dbReference type="PANTHER" id="PTHR46825">
    <property type="entry name" value="D-ALANYL-D-ALANINE-CARBOXYPEPTIDASE/ENDOPEPTIDASE AMPH"/>
    <property type="match status" value="1"/>
</dbReference>
<comment type="caution">
    <text evidence="3">The sequence shown here is derived from an EMBL/GenBank/DDBJ whole genome shotgun (WGS) entry which is preliminary data.</text>
</comment>
<dbReference type="Proteomes" id="UP000566711">
    <property type="component" value="Unassembled WGS sequence"/>
</dbReference>
<accession>A0A7W2EGB0</accession>
<evidence type="ECO:0000259" key="2">
    <source>
        <dbReference type="Pfam" id="PF00144"/>
    </source>
</evidence>
<feature type="signal peptide" evidence="1">
    <location>
        <begin position="1"/>
        <end position="19"/>
    </location>
</feature>
<keyword evidence="1" id="KW-0732">Signal</keyword>
<reference evidence="3 4" key="1">
    <citation type="submission" date="2020-07" db="EMBL/GenBank/DDBJ databases">
        <title>Novel species isolated from subtropical streams in China.</title>
        <authorList>
            <person name="Lu H."/>
        </authorList>
    </citation>
    <scope>NUCLEOTIDE SEQUENCE [LARGE SCALE GENOMIC DNA]</scope>
    <source>
        <strain evidence="3 4">FT3S</strain>
    </source>
</reference>
<dbReference type="RefSeq" id="WP_182215738.1">
    <property type="nucleotide sequence ID" value="NZ_JACEZS010000004.1"/>
</dbReference>
<dbReference type="InterPro" id="IPR050491">
    <property type="entry name" value="AmpC-like"/>
</dbReference>
<sequence>MIKQCLTAAILAAALCACGANEKSATPPDVTAATTVISSATLADIDSYVQAQMNKQRIPGLTLLVASNGTPILQKGYGLANIELKQAAAPDTIYHIGSVTKQFAAAGIMLLVQDGKLSLDQHIAQLFPTAPASWKDITVRQLLQHTAGFPRDFQQQLAPLYDPQHHYTQDELISLMGTIPLDAPPGAVHSYSNMGYFMVGMVIEKVSGQPYFDFLQRRIFTPLGMNTAALVTAPSTPGTEASGYIWDNGWQPENALFPGDDDAAGGLRMSAPDLAKWDAALYGERILTRQSRDIMWAPAVLNGGSTAQYGMGWVPDAINGHPYVWHNGHVQGFHTQFERHYREGLTVIVFTNQGDALPERISAGIVARINPALAWQTVPDPQPQVGTLARSLVDDVINNTFHPERYTPAEAARLAGGAFDAYASMAASFGTLEQFGLVDSRSDNGVTTYRYLLKSHDDSALLLLQLDASGKVSAMYFN</sequence>
<feature type="domain" description="Beta-lactamase-related" evidence="2">
    <location>
        <begin position="45"/>
        <end position="362"/>
    </location>
</feature>
<feature type="chain" id="PRO_5030929574" evidence="1">
    <location>
        <begin position="20"/>
        <end position="478"/>
    </location>
</feature>
<proteinExistence type="predicted"/>
<dbReference type="AlphaFoldDB" id="A0A7W2EGB0"/>
<protein>
    <submittedName>
        <fullName evidence="3">Beta-lactamase family protein</fullName>
    </submittedName>
</protein>
<dbReference type="InterPro" id="IPR001466">
    <property type="entry name" value="Beta-lactam-related"/>
</dbReference>
<evidence type="ECO:0000256" key="1">
    <source>
        <dbReference type="SAM" id="SignalP"/>
    </source>
</evidence>
<dbReference type="PROSITE" id="PS51257">
    <property type="entry name" value="PROKAR_LIPOPROTEIN"/>
    <property type="match status" value="1"/>
</dbReference>
<dbReference type="EMBL" id="JACEZS010000004">
    <property type="protein sequence ID" value="MBA5605155.1"/>
    <property type="molecule type" value="Genomic_DNA"/>
</dbReference>
<evidence type="ECO:0000313" key="4">
    <source>
        <dbReference type="Proteomes" id="UP000566711"/>
    </source>
</evidence>
<keyword evidence="4" id="KW-1185">Reference proteome</keyword>
<dbReference type="Gene3D" id="3.40.710.10">
    <property type="entry name" value="DD-peptidase/beta-lactamase superfamily"/>
    <property type="match status" value="1"/>
</dbReference>
<dbReference type="SUPFAM" id="SSF56601">
    <property type="entry name" value="beta-lactamase/transpeptidase-like"/>
    <property type="match status" value="1"/>
</dbReference>
<gene>
    <name evidence="3" type="ORF">H3H36_07245</name>
</gene>
<dbReference type="Pfam" id="PF00144">
    <property type="entry name" value="Beta-lactamase"/>
    <property type="match status" value="1"/>
</dbReference>
<organism evidence="3 4">
    <name type="scientific">Rugamonas fusca</name>
    <dbReference type="NCBI Taxonomy" id="2758568"/>
    <lineage>
        <taxon>Bacteria</taxon>
        <taxon>Pseudomonadati</taxon>
        <taxon>Pseudomonadota</taxon>
        <taxon>Betaproteobacteria</taxon>
        <taxon>Burkholderiales</taxon>
        <taxon>Oxalobacteraceae</taxon>
        <taxon>Telluria group</taxon>
        <taxon>Rugamonas</taxon>
    </lineage>
</organism>
<dbReference type="InterPro" id="IPR012338">
    <property type="entry name" value="Beta-lactam/transpept-like"/>
</dbReference>